<dbReference type="InterPro" id="IPR014026">
    <property type="entry name" value="UDP-Glc/GDP-Man_DH_dimer"/>
</dbReference>
<gene>
    <name evidence="12" type="ORF">EP57_13570</name>
</gene>
<dbReference type="PANTHER" id="PTHR43750">
    <property type="entry name" value="UDP-GLUCOSE 6-DEHYDROGENASE TUAD"/>
    <property type="match status" value="1"/>
</dbReference>
<feature type="binding site" evidence="10">
    <location>
        <position position="265"/>
    </location>
    <ligand>
        <name>NAD(+)</name>
        <dbReference type="ChEBI" id="CHEBI:57540"/>
    </ligand>
</feature>
<name>A0A099VZH7_9LIST</name>
<feature type="binding site" evidence="9">
    <location>
        <position position="259"/>
    </location>
    <ligand>
        <name>substrate</name>
    </ligand>
</feature>
<dbReference type="PANTHER" id="PTHR43750:SF3">
    <property type="entry name" value="UDP-GLUCOSE 6-DEHYDROGENASE TUAD"/>
    <property type="match status" value="1"/>
</dbReference>
<feature type="active site" description="Nucleophile" evidence="8">
    <location>
        <position position="262"/>
    </location>
</feature>
<feature type="binding site" evidence="9">
    <location>
        <begin position="251"/>
        <end position="255"/>
    </location>
    <ligand>
        <name>substrate</name>
    </ligand>
</feature>
<dbReference type="SUPFAM" id="SSF51735">
    <property type="entry name" value="NAD(P)-binding Rossmann-fold domains"/>
    <property type="match status" value="1"/>
</dbReference>
<comment type="caution">
    <text evidence="12">The sequence shown here is derived from an EMBL/GenBank/DDBJ whole genome shotgun (WGS) entry which is preliminary data.</text>
</comment>
<dbReference type="EMBL" id="JNFA01000028">
    <property type="protein sequence ID" value="KGL38959.1"/>
    <property type="molecule type" value="Genomic_DNA"/>
</dbReference>
<dbReference type="GO" id="GO:0003979">
    <property type="term" value="F:UDP-glucose 6-dehydrogenase activity"/>
    <property type="evidence" value="ECO:0007669"/>
    <property type="project" value="UniProtKB-EC"/>
</dbReference>
<feature type="domain" description="UDP-glucose/GDP-mannose dehydrogenase C-terminal" evidence="11">
    <location>
        <begin position="315"/>
        <end position="416"/>
    </location>
</feature>
<dbReference type="AlphaFoldDB" id="A0A099VZH7"/>
<dbReference type="InterPro" id="IPR017476">
    <property type="entry name" value="UDP-Glc/GDP-Man"/>
</dbReference>
<evidence type="ECO:0000313" key="12">
    <source>
        <dbReference type="EMBL" id="KGL38959.1"/>
    </source>
</evidence>
<dbReference type="PIRSF" id="PIRSF000124">
    <property type="entry name" value="UDPglc_GDPman_dh"/>
    <property type="match status" value="1"/>
</dbReference>
<dbReference type="Pfam" id="PF00984">
    <property type="entry name" value="UDPG_MGDP_dh"/>
    <property type="match status" value="1"/>
</dbReference>
<dbReference type="Gene3D" id="3.40.50.720">
    <property type="entry name" value="NAD(P)-binding Rossmann-like Domain"/>
    <property type="match status" value="2"/>
</dbReference>
<evidence type="ECO:0000256" key="9">
    <source>
        <dbReference type="PIRSR" id="PIRSR500134-2"/>
    </source>
</evidence>
<sequence length="440" mass="47581">MRIAVAGTGYVGLVTGTCLAVVGHSVVCVDKDAAKVARLQRGESPIYEPGLEDAMAVAQRANRLAFTLDYEEAYGDADVIIIGVATPENTDGSANLQALYGVCKEIVASITKPTLVVVKSTVPVGTNDKLAAYMDTLLGRQRRGWIDVASNPEFLSQGTALRDTRQAERIVIGTETEAAAAILSELYAPFGQPILMMNRRSAEMVKYASNDFLALKISFVNDIANLCEVVGADIEEVTRGMGADSRIGSQFLSPGIGYGGSCFPKDTKALHWLAEEEGYTLKTVRAAIDVNEKQRFKLIQAARKDMAQFAGKKIAILGATFKPGTDDLREAPSIPNINLLLNEGADVHVYDPVGLPNLAKVFGTDITYGDSMADVLESADACFIFTEWAEFKEMDLSLFEKMRDARVYDGRNCFALEDVDKAGFAYYSIGRQKIGGSVFA</sequence>
<feature type="binding site" evidence="10">
    <location>
        <position position="30"/>
    </location>
    <ligand>
        <name>NAD(+)</name>
        <dbReference type="ChEBI" id="CHEBI:57540"/>
    </ligand>
</feature>
<reference evidence="12 13" key="1">
    <citation type="submission" date="2014-05" db="EMBL/GenBank/DDBJ databases">
        <title>Novel Listeriaceae from food processing environments.</title>
        <authorList>
            <person name="den Bakker H.C."/>
        </authorList>
    </citation>
    <scope>NUCLEOTIDE SEQUENCE [LARGE SCALE GENOMIC DNA]</scope>
    <source>
        <strain evidence="12 13">FSL A5-0281</strain>
    </source>
</reference>
<comment type="pathway">
    <text evidence="1">Nucleotide-sugar biosynthesis; UDP-alpha-D-glucuronate biosynthesis; UDP-alpha-D-glucuronate from UDP-alpha-D-glucose: step 1/1.</text>
</comment>
<evidence type="ECO:0000256" key="5">
    <source>
        <dbReference type="ARBA" id="ARBA00023027"/>
    </source>
</evidence>
<dbReference type="EC" id="1.1.1.22" evidence="3 7"/>
<evidence type="ECO:0000256" key="4">
    <source>
        <dbReference type="ARBA" id="ARBA00023002"/>
    </source>
</evidence>
<evidence type="ECO:0000313" key="13">
    <source>
        <dbReference type="Proteomes" id="UP000029844"/>
    </source>
</evidence>
<organism evidence="12 13">
    <name type="scientific">Listeria booriae</name>
    <dbReference type="NCBI Taxonomy" id="1552123"/>
    <lineage>
        <taxon>Bacteria</taxon>
        <taxon>Bacillati</taxon>
        <taxon>Bacillota</taxon>
        <taxon>Bacilli</taxon>
        <taxon>Bacillales</taxon>
        <taxon>Listeriaceae</taxon>
        <taxon>Listeria</taxon>
    </lineage>
</organism>
<evidence type="ECO:0000256" key="6">
    <source>
        <dbReference type="ARBA" id="ARBA00047473"/>
    </source>
</evidence>
<dbReference type="SUPFAM" id="SSF52413">
    <property type="entry name" value="UDP-glucose/GDP-mannose dehydrogenase C-terminal domain"/>
    <property type="match status" value="1"/>
</dbReference>
<protein>
    <recommendedName>
        <fullName evidence="3 7">UDP-glucose 6-dehydrogenase</fullName>
        <ecNumber evidence="3 7">1.1.1.22</ecNumber>
    </recommendedName>
</protein>
<dbReference type="InterPro" id="IPR036220">
    <property type="entry name" value="UDP-Glc/GDP-Man_DH_C_sf"/>
</dbReference>
<dbReference type="GeneID" id="58718371"/>
<dbReference type="InterPro" id="IPR036291">
    <property type="entry name" value="NAD(P)-bd_dom_sf"/>
</dbReference>
<dbReference type="RefSeq" id="WP_036087412.1">
    <property type="nucleotide sequence ID" value="NZ_CBCSHQ010000003.1"/>
</dbReference>
<evidence type="ECO:0000256" key="8">
    <source>
        <dbReference type="PIRSR" id="PIRSR500134-1"/>
    </source>
</evidence>
<evidence type="ECO:0000256" key="7">
    <source>
        <dbReference type="PIRNR" id="PIRNR000124"/>
    </source>
</evidence>
<dbReference type="InterPro" id="IPR028357">
    <property type="entry name" value="UDPglc_DH_bac"/>
</dbReference>
<dbReference type="STRING" id="1552123.EP57_13570"/>
<dbReference type="UniPathway" id="UPA00038">
    <property type="reaction ID" value="UER00491"/>
</dbReference>
<evidence type="ECO:0000256" key="2">
    <source>
        <dbReference type="ARBA" id="ARBA00006601"/>
    </source>
</evidence>
<dbReference type="OrthoDB" id="9803238at2"/>
<dbReference type="PIRSF" id="PIRSF500134">
    <property type="entry name" value="UDPglc_DH_bac"/>
    <property type="match status" value="1"/>
</dbReference>
<dbReference type="GO" id="GO:0006065">
    <property type="term" value="P:UDP-glucuronate biosynthetic process"/>
    <property type="evidence" value="ECO:0007669"/>
    <property type="project" value="UniProtKB-UniPathway"/>
</dbReference>
<evidence type="ECO:0000256" key="3">
    <source>
        <dbReference type="ARBA" id="ARBA00012954"/>
    </source>
</evidence>
<feature type="binding site" evidence="9">
    <location>
        <position position="322"/>
    </location>
    <ligand>
        <name>substrate</name>
    </ligand>
</feature>
<dbReference type="GO" id="GO:0000271">
    <property type="term" value="P:polysaccharide biosynthetic process"/>
    <property type="evidence" value="ECO:0007669"/>
    <property type="project" value="InterPro"/>
</dbReference>
<dbReference type="Gene3D" id="1.20.5.100">
    <property type="entry name" value="Cytochrome c1, transmembrane anchor, C-terminal"/>
    <property type="match status" value="1"/>
</dbReference>
<dbReference type="InterPro" id="IPR014027">
    <property type="entry name" value="UDP-Glc/GDP-Man_DH_C"/>
</dbReference>
<feature type="binding site" evidence="10">
    <location>
        <position position="121"/>
    </location>
    <ligand>
        <name>NAD(+)</name>
        <dbReference type="ChEBI" id="CHEBI:57540"/>
    </ligand>
</feature>
<feature type="binding site" evidence="10">
    <location>
        <position position="86"/>
    </location>
    <ligand>
        <name>NAD(+)</name>
        <dbReference type="ChEBI" id="CHEBI:57540"/>
    </ligand>
</feature>
<dbReference type="SMART" id="SM00984">
    <property type="entry name" value="UDPG_MGDP_dh_C"/>
    <property type="match status" value="1"/>
</dbReference>
<dbReference type="InterPro" id="IPR001732">
    <property type="entry name" value="UDP-Glc/GDP-Man_DH_N"/>
</dbReference>
<dbReference type="SUPFAM" id="SSF48179">
    <property type="entry name" value="6-phosphogluconate dehydrogenase C-terminal domain-like"/>
    <property type="match status" value="1"/>
</dbReference>
<keyword evidence="4 7" id="KW-0560">Oxidoreductase</keyword>
<evidence type="ECO:0000256" key="1">
    <source>
        <dbReference type="ARBA" id="ARBA00004701"/>
    </source>
</evidence>
<dbReference type="InterPro" id="IPR008927">
    <property type="entry name" value="6-PGluconate_DH-like_C_sf"/>
</dbReference>
<dbReference type="eggNOG" id="COG1004">
    <property type="taxonomic scope" value="Bacteria"/>
</dbReference>
<dbReference type="Pfam" id="PF03720">
    <property type="entry name" value="UDPG_MGDP_dh_C"/>
    <property type="match status" value="1"/>
</dbReference>
<evidence type="ECO:0000259" key="11">
    <source>
        <dbReference type="SMART" id="SM00984"/>
    </source>
</evidence>
<evidence type="ECO:0000256" key="10">
    <source>
        <dbReference type="PIRSR" id="PIRSR500134-3"/>
    </source>
</evidence>
<comment type="catalytic activity">
    <reaction evidence="6 7">
        <text>UDP-alpha-D-glucose + 2 NAD(+) + H2O = UDP-alpha-D-glucuronate + 2 NADH + 3 H(+)</text>
        <dbReference type="Rhea" id="RHEA:23596"/>
        <dbReference type="ChEBI" id="CHEBI:15377"/>
        <dbReference type="ChEBI" id="CHEBI:15378"/>
        <dbReference type="ChEBI" id="CHEBI:57540"/>
        <dbReference type="ChEBI" id="CHEBI:57945"/>
        <dbReference type="ChEBI" id="CHEBI:58052"/>
        <dbReference type="ChEBI" id="CHEBI:58885"/>
        <dbReference type="EC" id="1.1.1.22"/>
    </reaction>
</comment>
<keyword evidence="5 7" id="KW-0520">NAD</keyword>
<feature type="binding site" evidence="10">
    <location>
        <position position="329"/>
    </location>
    <ligand>
        <name>NAD(+)</name>
        <dbReference type="ChEBI" id="CHEBI:57540"/>
    </ligand>
</feature>
<dbReference type="Proteomes" id="UP000029844">
    <property type="component" value="Unassembled WGS sequence"/>
</dbReference>
<keyword evidence="13" id="KW-1185">Reference proteome</keyword>
<comment type="similarity">
    <text evidence="2 7">Belongs to the UDP-glucose/GDP-mannose dehydrogenase family.</text>
</comment>
<dbReference type="GO" id="GO:0051287">
    <property type="term" value="F:NAD binding"/>
    <property type="evidence" value="ECO:0007669"/>
    <property type="project" value="InterPro"/>
</dbReference>
<dbReference type="NCBIfam" id="TIGR03026">
    <property type="entry name" value="NDP-sugDHase"/>
    <property type="match status" value="1"/>
</dbReference>
<feature type="binding site" evidence="10">
    <location>
        <position position="35"/>
    </location>
    <ligand>
        <name>NAD(+)</name>
        <dbReference type="ChEBI" id="CHEBI:57540"/>
    </ligand>
</feature>
<feature type="binding site" evidence="9">
    <location>
        <position position="206"/>
    </location>
    <ligand>
        <name>substrate</name>
    </ligand>
</feature>
<proteinExistence type="inferred from homology"/>
<dbReference type="Pfam" id="PF03721">
    <property type="entry name" value="UDPG_MGDP_dh_N"/>
    <property type="match status" value="1"/>
</dbReference>
<accession>A0A099VZH7</accession>